<protein>
    <submittedName>
        <fullName evidence="2">Uncharacterized protein</fullName>
    </submittedName>
</protein>
<organism evidence="2 3">
    <name type="scientific">Microdochium trichocladiopsis</name>
    <dbReference type="NCBI Taxonomy" id="1682393"/>
    <lineage>
        <taxon>Eukaryota</taxon>
        <taxon>Fungi</taxon>
        <taxon>Dikarya</taxon>
        <taxon>Ascomycota</taxon>
        <taxon>Pezizomycotina</taxon>
        <taxon>Sordariomycetes</taxon>
        <taxon>Xylariomycetidae</taxon>
        <taxon>Xylariales</taxon>
        <taxon>Microdochiaceae</taxon>
        <taxon>Microdochium</taxon>
    </lineage>
</organism>
<dbReference type="EMBL" id="JAGTJQ010000002">
    <property type="protein sequence ID" value="KAH7038458.1"/>
    <property type="molecule type" value="Genomic_DNA"/>
</dbReference>
<dbReference type="EMBL" id="JAGTJQ010000002">
    <property type="protein sequence ID" value="KAH7038464.1"/>
    <property type="molecule type" value="Genomic_DNA"/>
</dbReference>
<dbReference type="Proteomes" id="UP000756346">
    <property type="component" value="Unassembled WGS sequence"/>
</dbReference>
<sequence>MSTTTTRRGDHLFFIGEMMGEGGTSRMVDLRMAQDLRSKPRRGQRSVPKDMDARWFPGIGDWTSFTVEELRQVETLVDRLIKLDFDDPGKLQCTAVVRHDGTVCDDFPRKGEEELRYCRLWRRDEEARWAFHQLGALVMRTLSRETVGAQSGDCQYHSWTVMRLRTPGDWDKSADVELFVDERNGHSVSLAFVESTTHEEDGDHGRLVVVAAFTMSGGTQGATFQPVDVKEQWATFYRYFGKNDRGVEEELRRFGSRSWGTKTA</sequence>
<reference evidence="2" key="1">
    <citation type="journal article" date="2021" name="Nat. Commun.">
        <title>Genetic determinants of endophytism in the Arabidopsis root mycobiome.</title>
        <authorList>
            <person name="Mesny F."/>
            <person name="Miyauchi S."/>
            <person name="Thiergart T."/>
            <person name="Pickel B."/>
            <person name="Atanasova L."/>
            <person name="Karlsson M."/>
            <person name="Huettel B."/>
            <person name="Barry K.W."/>
            <person name="Haridas S."/>
            <person name="Chen C."/>
            <person name="Bauer D."/>
            <person name="Andreopoulos W."/>
            <person name="Pangilinan J."/>
            <person name="LaButti K."/>
            <person name="Riley R."/>
            <person name="Lipzen A."/>
            <person name="Clum A."/>
            <person name="Drula E."/>
            <person name="Henrissat B."/>
            <person name="Kohler A."/>
            <person name="Grigoriev I.V."/>
            <person name="Martin F.M."/>
            <person name="Hacquard S."/>
        </authorList>
    </citation>
    <scope>NUCLEOTIDE SEQUENCE</scope>
    <source>
        <strain evidence="2">MPI-CAGE-CH-0230</strain>
    </source>
</reference>
<gene>
    <name evidence="1" type="ORF">B0I36DRAFT_316321</name>
    <name evidence="2" type="ORF">B0I36DRAFT_316353</name>
</gene>
<dbReference type="RefSeq" id="XP_046017579.1">
    <property type="nucleotide sequence ID" value="XM_046153012.1"/>
</dbReference>
<proteinExistence type="predicted"/>
<dbReference type="GeneID" id="70182558"/>
<comment type="caution">
    <text evidence="2">The sequence shown here is derived from an EMBL/GenBank/DDBJ whole genome shotgun (WGS) entry which is preliminary data.</text>
</comment>
<name>A0A9P8YFV9_9PEZI</name>
<dbReference type="AlphaFoldDB" id="A0A9P8YFV9"/>
<keyword evidence="3" id="KW-1185">Reference proteome</keyword>
<evidence type="ECO:0000313" key="1">
    <source>
        <dbReference type="EMBL" id="KAH7038458.1"/>
    </source>
</evidence>
<evidence type="ECO:0000313" key="3">
    <source>
        <dbReference type="Proteomes" id="UP000756346"/>
    </source>
</evidence>
<accession>A0A9P8YFV9</accession>
<evidence type="ECO:0000313" key="2">
    <source>
        <dbReference type="EMBL" id="KAH7038464.1"/>
    </source>
</evidence>